<dbReference type="RefSeq" id="WP_015794279.1">
    <property type="nucleotide sequence ID" value="NC_013131.1"/>
</dbReference>
<sequence precursor="true">MTEVSRRDLFKRSASVAATATVASVVVGESSASAATGSAGRARTFIGTVVRQDGSGLVVTAPKEHGDSVLVRPEGFPPGWVFRSGDKVTVMAGRPGLPQSAVPLLQEVSGRVQGYSQAGGVESFTVDGITVTLHETTAVLDTSPKEAAASRDSRRFLLGYTENVDGHKTAFGFRLAP</sequence>
<organism evidence="1 2">
    <name type="scientific">Catenulispora acidiphila (strain DSM 44928 / JCM 14897 / NBRC 102108 / NRRL B-24433 / ID139908)</name>
    <dbReference type="NCBI Taxonomy" id="479433"/>
    <lineage>
        <taxon>Bacteria</taxon>
        <taxon>Bacillati</taxon>
        <taxon>Actinomycetota</taxon>
        <taxon>Actinomycetes</taxon>
        <taxon>Catenulisporales</taxon>
        <taxon>Catenulisporaceae</taxon>
        <taxon>Catenulispora</taxon>
    </lineage>
</organism>
<keyword evidence="2" id="KW-1185">Reference proteome</keyword>
<evidence type="ECO:0000313" key="1">
    <source>
        <dbReference type="EMBL" id="ACU74550.1"/>
    </source>
</evidence>
<dbReference type="InterPro" id="IPR006311">
    <property type="entry name" value="TAT_signal"/>
</dbReference>
<dbReference type="PROSITE" id="PS51318">
    <property type="entry name" value="TAT"/>
    <property type="match status" value="1"/>
</dbReference>
<dbReference type="HOGENOM" id="CLU_1515247_0_0_11"/>
<evidence type="ECO:0000313" key="2">
    <source>
        <dbReference type="Proteomes" id="UP000000851"/>
    </source>
</evidence>
<reference evidence="1 2" key="1">
    <citation type="journal article" date="2009" name="Stand. Genomic Sci.">
        <title>Complete genome sequence of Catenulispora acidiphila type strain (ID 139908).</title>
        <authorList>
            <person name="Copeland A."/>
            <person name="Lapidus A."/>
            <person name="Glavina Del Rio T."/>
            <person name="Nolan M."/>
            <person name="Lucas S."/>
            <person name="Chen F."/>
            <person name="Tice H."/>
            <person name="Cheng J.F."/>
            <person name="Bruce D."/>
            <person name="Goodwin L."/>
            <person name="Pitluck S."/>
            <person name="Mikhailova N."/>
            <person name="Pati A."/>
            <person name="Ivanova N."/>
            <person name="Mavromatis K."/>
            <person name="Chen A."/>
            <person name="Palaniappan K."/>
            <person name="Chain P."/>
            <person name="Land M."/>
            <person name="Hauser L."/>
            <person name="Chang Y.J."/>
            <person name="Jeffries C.D."/>
            <person name="Chertkov O."/>
            <person name="Brettin T."/>
            <person name="Detter J.C."/>
            <person name="Han C."/>
            <person name="Ali Z."/>
            <person name="Tindall B.J."/>
            <person name="Goker M."/>
            <person name="Bristow J."/>
            <person name="Eisen J.A."/>
            <person name="Markowitz V."/>
            <person name="Hugenholtz P."/>
            <person name="Kyrpides N.C."/>
            <person name="Klenk H.P."/>
        </authorList>
    </citation>
    <scope>NUCLEOTIDE SEQUENCE [LARGE SCALE GENOMIC DNA]</scope>
    <source>
        <strain evidence="2">DSM 44928 / JCM 14897 / NBRC 102108 / NRRL B-24433 / ID139908</strain>
    </source>
</reference>
<gene>
    <name evidence="1" type="ordered locus">Caci_5692</name>
</gene>
<dbReference type="Proteomes" id="UP000000851">
    <property type="component" value="Chromosome"/>
</dbReference>
<name>C7QCA2_CATAD</name>
<dbReference type="InParanoid" id="C7QCA2"/>
<accession>C7QCA2</accession>
<protein>
    <submittedName>
        <fullName evidence="1">Uncharacterized protein</fullName>
    </submittedName>
</protein>
<dbReference type="EMBL" id="CP001700">
    <property type="protein sequence ID" value="ACU74550.1"/>
    <property type="molecule type" value="Genomic_DNA"/>
</dbReference>
<proteinExistence type="predicted"/>
<dbReference type="KEGG" id="cai:Caci_5692"/>
<dbReference type="AlphaFoldDB" id="C7QCA2"/>
<dbReference type="STRING" id="479433.Caci_5692"/>